<dbReference type="EMBL" id="OGUU01000045">
    <property type="protein sequence ID" value="SPC25500.1"/>
    <property type="molecule type" value="Genomic_DNA"/>
</dbReference>
<organism evidence="1 2">
    <name type="scientific">Cupriavidus taiwanensis</name>
    <dbReference type="NCBI Taxonomy" id="164546"/>
    <lineage>
        <taxon>Bacteria</taxon>
        <taxon>Pseudomonadati</taxon>
        <taxon>Pseudomonadota</taxon>
        <taxon>Betaproteobacteria</taxon>
        <taxon>Burkholderiales</taxon>
        <taxon>Burkholderiaceae</taxon>
        <taxon>Cupriavidus</taxon>
    </lineage>
</organism>
<protein>
    <submittedName>
        <fullName evidence="1">Uncharacterized protein</fullName>
    </submittedName>
</protein>
<proteinExistence type="predicted"/>
<comment type="caution">
    <text evidence="1">The sequence shown here is derived from an EMBL/GenBank/DDBJ whole genome shotgun (WGS) entry which is preliminary data.</text>
</comment>
<name>A0A7Z7NQ28_9BURK</name>
<dbReference type="AlphaFoldDB" id="A0A7Z7NQ28"/>
<reference evidence="1 2" key="1">
    <citation type="submission" date="2018-01" db="EMBL/GenBank/DDBJ databases">
        <authorList>
            <person name="Clerissi C."/>
        </authorList>
    </citation>
    <scope>NUCLEOTIDE SEQUENCE [LARGE SCALE GENOMIC DNA]</scope>
    <source>
        <strain evidence="1">Cupriavidus taiwanensis STM 6021</strain>
    </source>
</reference>
<accession>A0A7Z7NQ28</accession>
<evidence type="ECO:0000313" key="2">
    <source>
        <dbReference type="Proteomes" id="UP000257139"/>
    </source>
</evidence>
<evidence type="ECO:0000313" key="1">
    <source>
        <dbReference type="EMBL" id="SPC25500.1"/>
    </source>
</evidence>
<sequence length="248" mass="26720">MTSSGWKGTPAIGQPASASGPVIRTPLCEPLKFGVVAVGSSPRHDLACSTHSPFPRRFSRQRSRGRGGVISKLWVPPTEISCRAGRRSFCSGATLTVFGDGLLCGEIGSIDHRTRSGTGIKNETYWSFSTPGVDLFLVPIELNQPLGRGGMAIAFLSCRLQILAGELGIQSFSNFFHETRMYLILGAILGRRESALARNAPETVVAPHVSGNYHSFTGGLRWNRTIFPRLSIRAGCTTCSPTRTTLVV</sequence>
<dbReference type="Proteomes" id="UP000257139">
    <property type="component" value="Unassembled WGS sequence"/>
</dbReference>
<gene>
    <name evidence="1" type="ORF">CBM2594_U10001</name>
</gene>